<dbReference type="AlphaFoldDB" id="A0A451AXG1"/>
<dbReference type="EMBL" id="CAADGD010000037">
    <property type="protein sequence ID" value="VFK70735.1"/>
    <property type="molecule type" value="Genomic_DNA"/>
</dbReference>
<evidence type="ECO:0000313" key="2">
    <source>
        <dbReference type="EMBL" id="VFK70735.1"/>
    </source>
</evidence>
<evidence type="ECO:0000313" key="1">
    <source>
        <dbReference type="EMBL" id="VFK63890.1"/>
    </source>
</evidence>
<dbReference type="EMBL" id="CAADFZ010000039">
    <property type="protein sequence ID" value="VFK63890.1"/>
    <property type="molecule type" value="Genomic_DNA"/>
</dbReference>
<sequence length="199" mass="22991">MRYKKDLFRYVWLVCVLLVFSLSAFHPIFAGSADDQQRSLKITCKHSNKISLTEEMSSRRERSKDIFILDDEFEIQTCILSPNKKKIVVHAYKKDSFFKGFHDQSLFFINIDGTYKQQVEFDCPSGSVGKVFCWIRLRDVIWHADNEVQIYLESSLFNGSLSSPTRANGVDANGKKIKSKGNWILHIGNNNTLLNVMKR</sequence>
<reference evidence="2" key="1">
    <citation type="submission" date="2019-02" db="EMBL/GenBank/DDBJ databases">
        <authorList>
            <person name="Gruber-Vodicka R. H."/>
            <person name="Seah K. B. B."/>
        </authorList>
    </citation>
    <scope>NUCLEOTIDE SEQUENCE</scope>
    <source>
        <strain evidence="2">BECK_BY19</strain>
        <strain evidence="1">BECK_BY8</strain>
    </source>
</reference>
<protein>
    <submittedName>
        <fullName evidence="2">Uncharacterized protein</fullName>
    </submittedName>
</protein>
<gene>
    <name evidence="1" type="ORF">BECKUNK1418G_GA0071005_10397</name>
    <name evidence="2" type="ORF">BECKUNK1418H_GA0071006_10377</name>
</gene>
<proteinExistence type="predicted"/>
<accession>A0A451AXG1</accession>
<organism evidence="2">
    <name type="scientific">Candidatus Kentrum sp. UNK</name>
    <dbReference type="NCBI Taxonomy" id="2126344"/>
    <lineage>
        <taxon>Bacteria</taxon>
        <taxon>Pseudomonadati</taxon>
        <taxon>Pseudomonadota</taxon>
        <taxon>Gammaproteobacteria</taxon>
        <taxon>Candidatus Kentrum</taxon>
    </lineage>
</organism>
<name>A0A451AXG1_9GAMM</name>